<protein>
    <recommendedName>
        <fullName evidence="2">No apical meristem-associated C-terminal domain-containing protein</fullName>
    </recommendedName>
</protein>
<dbReference type="EMBL" id="RWGY01000007">
    <property type="protein sequence ID" value="TVU40414.1"/>
    <property type="molecule type" value="Genomic_DNA"/>
</dbReference>
<dbReference type="Proteomes" id="UP000324897">
    <property type="component" value="Chromosome 4"/>
</dbReference>
<gene>
    <name evidence="3" type="ORF">EJB05_13878</name>
</gene>
<dbReference type="OrthoDB" id="680504at2759"/>
<reference evidence="3 4" key="1">
    <citation type="journal article" date="2019" name="Sci. Rep.">
        <title>A high-quality genome of Eragrostis curvula grass provides insights into Poaceae evolution and supports new strategies to enhance forage quality.</title>
        <authorList>
            <person name="Carballo J."/>
            <person name="Santos B.A.C.M."/>
            <person name="Zappacosta D."/>
            <person name="Garbus I."/>
            <person name="Selva J.P."/>
            <person name="Gallo C.A."/>
            <person name="Diaz A."/>
            <person name="Albertini E."/>
            <person name="Caccamo M."/>
            <person name="Echenique V."/>
        </authorList>
    </citation>
    <scope>NUCLEOTIDE SEQUENCE [LARGE SCALE GENOMIC DNA]</scope>
    <source>
        <strain evidence="4">cv. Victoria</strain>
        <tissue evidence="3">Leaf</tissue>
    </source>
</reference>
<dbReference type="InterPro" id="IPR029466">
    <property type="entry name" value="NAM-associated_C"/>
</dbReference>
<dbReference type="AlphaFoldDB" id="A0A5J9VYI7"/>
<feature type="compositionally biased region" description="Basic and acidic residues" evidence="1">
    <location>
        <begin position="234"/>
        <end position="245"/>
    </location>
</feature>
<comment type="caution">
    <text evidence="3">The sequence shown here is derived from an EMBL/GenBank/DDBJ whole genome shotgun (WGS) entry which is preliminary data.</text>
</comment>
<organism evidence="3 4">
    <name type="scientific">Eragrostis curvula</name>
    <name type="common">weeping love grass</name>
    <dbReference type="NCBI Taxonomy" id="38414"/>
    <lineage>
        <taxon>Eukaryota</taxon>
        <taxon>Viridiplantae</taxon>
        <taxon>Streptophyta</taxon>
        <taxon>Embryophyta</taxon>
        <taxon>Tracheophyta</taxon>
        <taxon>Spermatophyta</taxon>
        <taxon>Magnoliopsida</taxon>
        <taxon>Liliopsida</taxon>
        <taxon>Poales</taxon>
        <taxon>Poaceae</taxon>
        <taxon>PACMAD clade</taxon>
        <taxon>Chloridoideae</taxon>
        <taxon>Eragrostideae</taxon>
        <taxon>Eragrostidinae</taxon>
        <taxon>Eragrostis</taxon>
    </lineage>
</organism>
<feature type="non-terminal residue" evidence="3">
    <location>
        <position position="331"/>
    </location>
</feature>
<evidence type="ECO:0000313" key="4">
    <source>
        <dbReference type="Proteomes" id="UP000324897"/>
    </source>
</evidence>
<dbReference type="PANTHER" id="PTHR45125">
    <property type="entry name" value="F21J9.4-RELATED"/>
    <property type="match status" value="1"/>
</dbReference>
<proteinExistence type="predicted"/>
<sequence>MSFPDHAAAGTLFPTTGTPFPVNGTSSSPEVPVAGPYTQMMAEDIDVEALDEIVSSQTNVEKERRKRQHNYKHDEDIQLCISWETIGTDPIVGNEQPRNSYWNRIAEHYHDNKSFTSNRNANSLEHRWSTIQKECMKFQADYEKIERHHKSGIPHTENMKEAQAFCTSKDPNNKTCQFIHCWLKVRHVPKFQALCSNKRSRKEHEGVQADEGGINQTLDSSQEIHNKRPMGRKQAKEKEKEKVKSGGEQGPYKDMLERMVLAKERETTLKEERWSKTLKIQQERLSWEREMKIMFCDANALEPYVKTYVLAERKIIAAQKVAELNAAASGT</sequence>
<dbReference type="Pfam" id="PF14303">
    <property type="entry name" value="NAM-associated"/>
    <property type="match status" value="1"/>
</dbReference>
<keyword evidence="4" id="KW-1185">Reference proteome</keyword>
<evidence type="ECO:0000259" key="2">
    <source>
        <dbReference type="Pfam" id="PF14303"/>
    </source>
</evidence>
<feature type="compositionally biased region" description="Low complexity" evidence="1">
    <location>
        <begin position="7"/>
        <end position="21"/>
    </location>
</feature>
<dbReference type="Gramene" id="TVU40414">
    <property type="protein sequence ID" value="TVU40414"/>
    <property type="gene ID" value="EJB05_13878"/>
</dbReference>
<feature type="domain" description="No apical meristem-associated C-terminal" evidence="2">
    <location>
        <begin position="177"/>
        <end position="315"/>
    </location>
</feature>
<evidence type="ECO:0000256" key="1">
    <source>
        <dbReference type="SAM" id="MobiDB-lite"/>
    </source>
</evidence>
<name>A0A5J9VYI7_9POAL</name>
<feature type="region of interest" description="Disordered" evidence="1">
    <location>
        <begin position="1"/>
        <end position="28"/>
    </location>
</feature>
<feature type="non-terminal residue" evidence="3">
    <location>
        <position position="1"/>
    </location>
</feature>
<feature type="region of interest" description="Disordered" evidence="1">
    <location>
        <begin position="203"/>
        <end position="251"/>
    </location>
</feature>
<feature type="compositionally biased region" description="Polar residues" evidence="1">
    <location>
        <begin position="214"/>
        <end position="223"/>
    </location>
</feature>
<dbReference type="PANTHER" id="PTHR45125:SF28">
    <property type="entry name" value="OS02G0603500 PROTEIN"/>
    <property type="match status" value="1"/>
</dbReference>
<evidence type="ECO:0000313" key="3">
    <source>
        <dbReference type="EMBL" id="TVU40414.1"/>
    </source>
</evidence>
<accession>A0A5J9VYI7</accession>